<dbReference type="InterPro" id="IPR031330">
    <property type="entry name" value="Gly_Hdrlase_35_cat"/>
</dbReference>
<dbReference type="Pfam" id="PF01301">
    <property type="entry name" value="Glyco_hydro_35"/>
    <property type="match status" value="1"/>
</dbReference>
<dbReference type="InterPro" id="IPR048912">
    <property type="entry name" value="BetaGal1-like_ABD1"/>
</dbReference>
<evidence type="ECO:0000256" key="3">
    <source>
        <dbReference type="ARBA" id="ARBA00023295"/>
    </source>
</evidence>
<dbReference type="Pfam" id="PF21317">
    <property type="entry name" value="BetaGal_ABD_1"/>
    <property type="match status" value="1"/>
</dbReference>
<feature type="domain" description="Glycoside hydrolase 35 catalytic" evidence="7">
    <location>
        <begin position="53"/>
        <end position="364"/>
    </location>
</feature>
<proteinExistence type="inferred from homology"/>
<dbReference type="Gene3D" id="3.20.20.80">
    <property type="entry name" value="Glycosidases"/>
    <property type="match status" value="1"/>
</dbReference>
<feature type="domain" description="Beta-galactosidase galactose-binding" evidence="9">
    <location>
        <begin position="534"/>
        <end position="592"/>
    </location>
</feature>
<dbReference type="PANTHER" id="PTHR23421">
    <property type="entry name" value="BETA-GALACTOSIDASE RELATED"/>
    <property type="match status" value="1"/>
</dbReference>
<evidence type="ECO:0000256" key="2">
    <source>
        <dbReference type="ARBA" id="ARBA00022801"/>
    </source>
</evidence>
<evidence type="ECO:0000256" key="4">
    <source>
        <dbReference type="PIRSR" id="PIRSR006336-1"/>
    </source>
</evidence>
<dbReference type="InterPro" id="IPR001944">
    <property type="entry name" value="Glycoside_Hdrlase_35"/>
</dbReference>
<dbReference type="EC" id="3.2.1.23" evidence="5"/>
<feature type="active site" description="Proton donor" evidence="4">
    <location>
        <position position="198"/>
    </location>
</feature>
<dbReference type="GO" id="GO:0004565">
    <property type="term" value="F:beta-galactosidase activity"/>
    <property type="evidence" value="ECO:0007669"/>
    <property type="project" value="UniProtKB-EC"/>
</dbReference>
<dbReference type="InterPro" id="IPR008979">
    <property type="entry name" value="Galactose-bd-like_sf"/>
</dbReference>
<protein>
    <recommendedName>
        <fullName evidence="5">Beta-galactosidase</fullName>
        <ecNumber evidence="5">3.2.1.23</ecNumber>
    </recommendedName>
</protein>
<dbReference type="SUPFAM" id="SSF49785">
    <property type="entry name" value="Galactose-binding domain-like"/>
    <property type="match status" value="1"/>
</dbReference>
<dbReference type="AlphaFoldDB" id="A0A1H4SBW6"/>
<evidence type="ECO:0000256" key="1">
    <source>
        <dbReference type="ARBA" id="ARBA00009809"/>
    </source>
</evidence>
<dbReference type="EMBL" id="FNSD01000001">
    <property type="protein sequence ID" value="SEC41567.1"/>
    <property type="molecule type" value="Genomic_DNA"/>
</dbReference>
<dbReference type="SUPFAM" id="SSF51445">
    <property type="entry name" value="(Trans)glycosidases"/>
    <property type="match status" value="1"/>
</dbReference>
<accession>A0A1H4SBW6</accession>
<dbReference type="PRINTS" id="PR00742">
    <property type="entry name" value="GLHYDRLASE35"/>
</dbReference>
<dbReference type="InterPro" id="IPR048913">
    <property type="entry name" value="BetaGal_gal-bd"/>
</dbReference>
<gene>
    <name evidence="10" type="ORF">SAMN05443244_3405</name>
</gene>
<evidence type="ECO:0000256" key="5">
    <source>
        <dbReference type="RuleBase" id="RU000675"/>
    </source>
</evidence>
<dbReference type="Pfam" id="PF21467">
    <property type="entry name" value="BetaGal_gal-bd"/>
    <property type="match status" value="1"/>
</dbReference>
<dbReference type="InterPro" id="IPR017853">
    <property type="entry name" value="GH"/>
</dbReference>
<evidence type="ECO:0000259" key="9">
    <source>
        <dbReference type="Pfam" id="PF21467"/>
    </source>
</evidence>
<reference evidence="10 11" key="1">
    <citation type="submission" date="2016-10" db="EMBL/GenBank/DDBJ databases">
        <authorList>
            <person name="de Groot N.N."/>
        </authorList>
    </citation>
    <scope>NUCLEOTIDE SEQUENCE [LARGE SCALE GENOMIC DNA]</scope>
    <source>
        <strain evidence="10 11">AB35.6</strain>
    </source>
</reference>
<keyword evidence="2 5" id="KW-0378">Hydrolase</keyword>
<sequence length="630" mass="69662">MRRDIKDLKMSFLKVARTLVSVALLPGVSLLAGAQRSPATVSPLQVAGGHLELRGKPFQIVSGELEYARIPREYWRDRLRKAHAMGLNAITAYVFWNVHEPRPSSYDFNGQNDVKEFLREAQQEGLYVILRPGPYVCAEWDLGGYPSWLLKDHSMVLRGMQPQFQEAATRWMLRLGKELAPLQADRGGPILAVQVENEYGSFGEDHAYMKWMQQLVIKAGFGGSLLYTADGADVLDKGSLPGVFAGIDFGTGDADRSIKLKSAIRPDSPTYVAEYWDGWFDHWGERHQTTDAAKQESEVRAMLHSGASVSLYMVHGGTSFGWMNGANNDHDGYQPDVSSYDYDAPLDESGRPRPKYFRMRDVIAQETHIQPIPVPVSSPMISFPAVTLTESVSLWDTLPPAVERDTPPSMEDMDQAYGYILYRRQLTGSGKADLTISDLHSYARVYLDGKLVGVMDRRLGQKSILLAVEGTHRLDILVENSGRINFKTAIRGERAGVLGAIRYGDLRLAGWKVYPLPFAPPPVKGYTTAACSGPCFSQGTFQIAYPGDTYLNTQQLGKGVIWVNGHLLGRFWNIGPSGTLYLPGVWLRKGSNTLKVLDLDGGGTGAVRGQDAAFYFEPKNETAQSLGVSN</sequence>
<dbReference type="PROSITE" id="PS01182">
    <property type="entry name" value="GLYCOSYL_HYDROL_F35"/>
    <property type="match status" value="1"/>
</dbReference>
<comment type="similarity">
    <text evidence="1 6">Belongs to the glycosyl hydrolase 35 family.</text>
</comment>
<name>A0A1H4SBW6_9BACT</name>
<dbReference type="GO" id="GO:0005975">
    <property type="term" value="P:carbohydrate metabolic process"/>
    <property type="evidence" value="ECO:0007669"/>
    <property type="project" value="InterPro"/>
</dbReference>
<evidence type="ECO:0000256" key="6">
    <source>
        <dbReference type="RuleBase" id="RU003679"/>
    </source>
</evidence>
<feature type="domain" description="Beta-galactosidase 1-like first all-beta" evidence="8">
    <location>
        <begin position="407"/>
        <end position="517"/>
    </location>
</feature>
<keyword evidence="3 5" id="KW-0326">Glycosidase</keyword>
<feature type="active site" description="Nucleophile" evidence="4">
    <location>
        <position position="274"/>
    </location>
</feature>
<dbReference type="InterPro" id="IPR026283">
    <property type="entry name" value="B-gal_1-like"/>
</dbReference>
<organism evidence="10 11">
    <name type="scientific">Terriglobus roseus</name>
    <dbReference type="NCBI Taxonomy" id="392734"/>
    <lineage>
        <taxon>Bacteria</taxon>
        <taxon>Pseudomonadati</taxon>
        <taxon>Acidobacteriota</taxon>
        <taxon>Terriglobia</taxon>
        <taxon>Terriglobales</taxon>
        <taxon>Acidobacteriaceae</taxon>
        <taxon>Terriglobus</taxon>
    </lineage>
</organism>
<dbReference type="Proteomes" id="UP000182409">
    <property type="component" value="Unassembled WGS sequence"/>
</dbReference>
<comment type="catalytic activity">
    <reaction evidence="5">
        <text>Hydrolysis of terminal non-reducing beta-D-galactose residues in beta-D-galactosides.</text>
        <dbReference type="EC" id="3.2.1.23"/>
    </reaction>
</comment>
<evidence type="ECO:0000313" key="10">
    <source>
        <dbReference type="EMBL" id="SEC41567.1"/>
    </source>
</evidence>
<evidence type="ECO:0000259" key="7">
    <source>
        <dbReference type="Pfam" id="PF01301"/>
    </source>
</evidence>
<dbReference type="PIRSF" id="PIRSF006336">
    <property type="entry name" value="B-gal"/>
    <property type="match status" value="1"/>
</dbReference>
<evidence type="ECO:0000313" key="11">
    <source>
        <dbReference type="Proteomes" id="UP000182409"/>
    </source>
</evidence>
<dbReference type="Gene3D" id="2.60.120.260">
    <property type="entry name" value="Galactose-binding domain-like"/>
    <property type="match status" value="2"/>
</dbReference>
<dbReference type="InterPro" id="IPR019801">
    <property type="entry name" value="Glyco_hydro_35_CS"/>
</dbReference>
<evidence type="ECO:0000259" key="8">
    <source>
        <dbReference type="Pfam" id="PF21317"/>
    </source>
</evidence>